<dbReference type="InterPro" id="IPR002302">
    <property type="entry name" value="Leu-tRNA-ligase"/>
</dbReference>
<evidence type="ECO:0000259" key="14">
    <source>
        <dbReference type="Pfam" id="PF09334"/>
    </source>
</evidence>
<evidence type="ECO:0000313" key="16">
    <source>
        <dbReference type="EMBL" id="PIV08139.1"/>
    </source>
</evidence>
<feature type="domain" description="Leucyl-tRNA synthetase editing" evidence="15">
    <location>
        <begin position="183"/>
        <end position="357"/>
    </location>
</feature>
<feature type="domain" description="Aminoacyl-tRNA synthetase class Ia" evidence="12">
    <location>
        <begin position="554"/>
        <end position="628"/>
    </location>
</feature>
<evidence type="ECO:0000256" key="10">
    <source>
        <dbReference type="NCBIfam" id="TIGR00396"/>
    </source>
</evidence>
<dbReference type="AlphaFoldDB" id="A0A2M7BRL5"/>
<reference evidence="17" key="1">
    <citation type="submission" date="2017-09" db="EMBL/GenBank/DDBJ databases">
        <title>Depth-based differentiation of microbial function through sediment-hosted aquifers and enrichment of novel symbionts in the deep terrestrial subsurface.</title>
        <authorList>
            <person name="Probst A.J."/>
            <person name="Ladd B."/>
            <person name="Jarett J.K."/>
            <person name="Geller-Mcgrath D.E."/>
            <person name="Sieber C.M.K."/>
            <person name="Emerson J.B."/>
            <person name="Anantharaman K."/>
            <person name="Thomas B.C."/>
            <person name="Malmstrom R."/>
            <person name="Stieglmeier M."/>
            <person name="Klingl A."/>
            <person name="Woyke T."/>
            <person name="Ryan C.M."/>
            <person name="Banfield J.F."/>
        </authorList>
    </citation>
    <scope>NUCLEOTIDE SEQUENCE [LARGE SCALE GENOMIC DNA]</scope>
</reference>
<dbReference type="SUPFAM" id="SSF50677">
    <property type="entry name" value="ValRS/IleRS/LeuRS editing domain"/>
    <property type="match status" value="1"/>
</dbReference>
<keyword evidence="6 11" id="KW-0067">ATP-binding</keyword>
<dbReference type="EC" id="6.1.1.4" evidence="2 10"/>
<dbReference type="Gene3D" id="3.40.50.620">
    <property type="entry name" value="HUPs"/>
    <property type="match status" value="2"/>
</dbReference>
<dbReference type="Pfam" id="PF09334">
    <property type="entry name" value="tRNA-synt_1g"/>
    <property type="match status" value="1"/>
</dbReference>
<accession>A0A2M7BRL5</accession>
<dbReference type="GO" id="GO:0002161">
    <property type="term" value="F:aminoacyl-tRNA deacylase activity"/>
    <property type="evidence" value="ECO:0007669"/>
    <property type="project" value="InterPro"/>
</dbReference>
<dbReference type="SUPFAM" id="SSF47323">
    <property type="entry name" value="Anticodon-binding domain of a subclass of class I aminoacyl-tRNA synthetases"/>
    <property type="match status" value="1"/>
</dbReference>
<keyword evidence="5 11" id="KW-0547">Nucleotide-binding</keyword>
<organism evidence="16 17">
    <name type="scientific">Candidatus Roizmanbacteria bacterium CG03_land_8_20_14_0_80_39_12</name>
    <dbReference type="NCBI Taxonomy" id="1974847"/>
    <lineage>
        <taxon>Bacteria</taxon>
        <taxon>Candidatus Roizmaniibacteriota</taxon>
    </lineage>
</organism>
<dbReference type="FunFam" id="3.40.50.620:FF:000003">
    <property type="entry name" value="Leucine--tRNA ligase"/>
    <property type="match status" value="1"/>
</dbReference>
<dbReference type="GO" id="GO:0004823">
    <property type="term" value="F:leucine-tRNA ligase activity"/>
    <property type="evidence" value="ECO:0007669"/>
    <property type="project" value="UniProtKB-UniRule"/>
</dbReference>
<evidence type="ECO:0000256" key="5">
    <source>
        <dbReference type="ARBA" id="ARBA00022741"/>
    </source>
</evidence>
<evidence type="ECO:0000313" key="17">
    <source>
        <dbReference type="Proteomes" id="UP000230119"/>
    </source>
</evidence>
<proteinExistence type="inferred from homology"/>
<dbReference type="EMBL" id="PEVA01000182">
    <property type="protein sequence ID" value="PIV08139.1"/>
    <property type="molecule type" value="Genomic_DNA"/>
</dbReference>
<dbReference type="GO" id="GO:0005829">
    <property type="term" value="C:cytosol"/>
    <property type="evidence" value="ECO:0007669"/>
    <property type="project" value="TreeGrafter"/>
</dbReference>
<evidence type="ECO:0000256" key="3">
    <source>
        <dbReference type="ARBA" id="ARBA00022490"/>
    </source>
</evidence>
<feature type="domain" description="Methionyl/Valyl/Leucyl/Isoleucyl-tRNA synthetase anticodon-binding" evidence="13">
    <location>
        <begin position="666"/>
        <end position="788"/>
    </location>
</feature>
<evidence type="ECO:0000256" key="2">
    <source>
        <dbReference type="ARBA" id="ARBA00013164"/>
    </source>
</evidence>
<feature type="domain" description="Methionyl/Leucyl tRNA synthetase" evidence="14">
    <location>
        <begin position="2"/>
        <end position="134"/>
    </location>
</feature>
<dbReference type="InterPro" id="IPR001412">
    <property type="entry name" value="aa-tRNA-synth_I_CS"/>
</dbReference>
<evidence type="ECO:0000256" key="1">
    <source>
        <dbReference type="ARBA" id="ARBA00005594"/>
    </source>
</evidence>
<dbReference type="NCBIfam" id="TIGR00396">
    <property type="entry name" value="leuS_bact"/>
    <property type="match status" value="1"/>
</dbReference>
<dbReference type="GO" id="GO:0006429">
    <property type="term" value="P:leucyl-tRNA aminoacylation"/>
    <property type="evidence" value="ECO:0007669"/>
    <property type="project" value="UniProtKB-UniRule"/>
</dbReference>
<dbReference type="Proteomes" id="UP000230119">
    <property type="component" value="Unassembled WGS sequence"/>
</dbReference>
<dbReference type="InterPro" id="IPR002300">
    <property type="entry name" value="aa-tRNA-synth_Ia"/>
</dbReference>
<dbReference type="PANTHER" id="PTHR43740">
    <property type="entry name" value="LEUCYL-TRNA SYNTHETASE"/>
    <property type="match status" value="1"/>
</dbReference>
<dbReference type="InterPro" id="IPR013155">
    <property type="entry name" value="M/V/L/I-tRNA-synth_anticd-bd"/>
</dbReference>
<keyword evidence="7 11" id="KW-0648">Protein biosynthesis</keyword>
<comment type="caution">
    <text evidence="16">The sequence shown here is derived from an EMBL/GenBank/DDBJ whole genome shotgun (WGS) entry which is preliminary data.</text>
</comment>
<keyword evidence="8 11" id="KW-0030">Aminoacyl-tRNA synthetase</keyword>
<sequence>MFPYPSGAGLHVGHVRIYTGTDVLARYFRMQGKDVLHPMGWDAFGLPAENAAIKAKKNPMDMVPGNIANFKRQMHMLGLSYDWEKEIATTDPPYYKWTQWLFIQFFKKGLLYKKNTPIHFCPKCKTGLAEEEVLANGTHERCGSVITKKVLPQWIFRITAYAERLLTDLKLLDWPKGILEMQRNWIGKKEGVIIKHTVKDLNISIETFSAYPAWLFADTFIVIAPEHPLIKELVKNTQYEKDTNAFIEETKKIPAQQKTEDTFEKKGVFTGRYAMDPFNPGREMPIWIANFALMDFGTGIIRCSAHDMRDFEFATKYKIHVEEVVKRKYPIEPVNAHDNSGVLLNSGEFTGRSIDEKLIEDMKNWIVTKGIGRKETTYHLRDWIFSRQRYWGEPIPMVNCTKCGWQPIPEDQLPLELPYTKSYEPTDTGESPLSAIEGFSDTVCPHCGGKAKRETDTMPNWAGSCWYFIRFAMNSVIPAEAGIQPINFNLKKDNYSLDSRLLTRGQSPFGRRGNNTEKHSLEDEWKQTMGNSKWMPVDWYLGGAEHAVLHLLYARFWVKALQDLGLLNYPEPFLRLRNVGMVLAEDHRKMSKSWGNTINPDDVVSQFGADTLRMYEMFMAPFNAEIAWSTAALQGGHRFLKRVWSLYTGTNSSSKFKFKTESNPKLVDKLNKTIQKVGDDIAQTKFNTAIAALMEFLNEWDKTVGVGRDRPVLSNEEAKKFIQIIAPFAPFITEKIWRDVFHEKTSVHLSTWPTQTKVSIEHTFVKLPIQIQGKFRGVLEVSPDAMDEKMIETLVLKNETLSKYLVNKKYKLIYVKGRICNFVVS</sequence>
<dbReference type="InterPro" id="IPR025709">
    <property type="entry name" value="Leu_tRNA-synth_edit"/>
</dbReference>
<keyword evidence="3" id="KW-0963">Cytoplasm</keyword>
<evidence type="ECO:0000259" key="15">
    <source>
        <dbReference type="Pfam" id="PF13603"/>
    </source>
</evidence>
<dbReference type="CDD" id="cd07958">
    <property type="entry name" value="Anticodon_Ia_Leu_BEm"/>
    <property type="match status" value="1"/>
</dbReference>
<evidence type="ECO:0000256" key="4">
    <source>
        <dbReference type="ARBA" id="ARBA00022598"/>
    </source>
</evidence>
<dbReference type="PANTHER" id="PTHR43740:SF2">
    <property type="entry name" value="LEUCINE--TRNA LIGASE, MITOCHONDRIAL"/>
    <property type="match status" value="1"/>
</dbReference>
<dbReference type="Gene3D" id="3.10.20.590">
    <property type="match status" value="1"/>
</dbReference>
<dbReference type="Gene3D" id="1.10.730.10">
    <property type="entry name" value="Isoleucyl-tRNA Synthetase, Domain 1"/>
    <property type="match status" value="1"/>
</dbReference>
<dbReference type="GO" id="GO:0005524">
    <property type="term" value="F:ATP binding"/>
    <property type="evidence" value="ECO:0007669"/>
    <property type="project" value="UniProtKB-KW"/>
</dbReference>
<evidence type="ECO:0000259" key="13">
    <source>
        <dbReference type="Pfam" id="PF08264"/>
    </source>
</evidence>
<dbReference type="InterPro" id="IPR009080">
    <property type="entry name" value="tRNAsynth_Ia_anticodon-bd"/>
</dbReference>
<dbReference type="Pfam" id="PF08264">
    <property type="entry name" value="Anticodon_1"/>
    <property type="match status" value="1"/>
</dbReference>
<keyword evidence="4 11" id="KW-0436">Ligase</keyword>
<dbReference type="InterPro" id="IPR009008">
    <property type="entry name" value="Val/Leu/Ile-tRNA-synth_edit"/>
</dbReference>
<dbReference type="FunFam" id="1.10.730.10:FF:000002">
    <property type="entry name" value="Leucine--tRNA ligase"/>
    <property type="match status" value="1"/>
</dbReference>
<evidence type="ECO:0000256" key="9">
    <source>
        <dbReference type="ARBA" id="ARBA00047469"/>
    </source>
</evidence>
<evidence type="ECO:0000256" key="8">
    <source>
        <dbReference type="ARBA" id="ARBA00023146"/>
    </source>
</evidence>
<dbReference type="CDD" id="cd00812">
    <property type="entry name" value="LeuRS_core"/>
    <property type="match status" value="1"/>
</dbReference>
<dbReference type="InterPro" id="IPR015413">
    <property type="entry name" value="Methionyl/Leucyl_tRNA_Synth"/>
</dbReference>
<comment type="catalytic activity">
    <reaction evidence="9">
        <text>tRNA(Leu) + L-leucine + ATP = L-leucyl-tRNA(Leu) + AMP + diphosphate</text>
        <dbReference type="Rhea" id="RHEA:11688"/>
        <dbReference type="Rhea" id="RHEA-COMP:9613"/>
        <dbReference type="Rhea" id="RHEA-COMP:9622"/>
        <dbReference type="ChEBI" id="CHEBI:30616"/>
        <dbReference type="ChEBI" id="CHEBI:33019"/>
        <dbReference type="ChEBI" id="CHEBI:57427"/>
        <dbReference type="ChEBI" id="CHEBI:78442"/>
        <dbReference type="ChEBI" id="CHEBI:78494"/>
        <dbReference type="ChEBI" id="CHEBI:456215"/>
        <dbReference type="EC" id="6.1.1.4"/>
    </reaction>
</comment>
<name>A0A2M7BRL5_9BACT</name>
<dbReference type="Pfam" id="PF13603">
    <property type="entry name" value="tRNA-synt_1_2"/>
    <property type="match status" value="1"/>
</dbReference>
<dbReference type="SUPFAM" id="SSF52374">
    <property type="entry name" value="Nucleotidylyl transferase"/>
    <property type="match status" value="1"/>
</dbReference>
<dbReference type="Pfam" id="PF00133">
    <property type="entry name" value="tRNA-synt_1"/>
    <property type="match status" value="1"/>
</dbReference>
<protein>
    <recommendedName>
        <fullName evidence="2 10">Leucine--tRNA ligase</fullName>
        <ecNumber evidence="2 10">6.1.1.4</ecNumber>
    </recommendedName>
</protein>
<dbReference type="PRINTS" id="PR00985">
    <property type="entry name" value="TRNASYNTHLEU"/>
</dbReference>
<evidence type="ECO:0000256" key="7">
    <source>
        <dbReference type="ARBA" id="ARBA00022917"/>
    </source>
</evidence>
<evidence type="ECO:0000256" key="11">
    <source>
        <dbReference type="RuleBase" id="RU363035"/>
    </source>
</evidence>
<gene>
    <name evidence="16" type="ORF">COS52_04335</name>
</gene>
<dbReference type="PROSITE" id="PS00178">
    <property type="entry name" value="AA_TRNA_LIGASE_I"/>
    <property type="match status" value="1"/>
</dbReference>
<dbReference type="InterPro" id="IPR014729">
    <property type="entry name" value="Rossmann-like_a/b/a_fold"/>
</dbReference>
<comment type="similarity">
    <text evidence="1 11">Belongs to the class-I aminoacyl-tRNA synthetase family.</text>
</comment>
<evidence type="ECO:0000259" key="12">
    <source>
        <dbReference type="Pfam" id="PF00133"/>
    </source>
</evidence>
<evidence type="ECO:0000256" key="6">
    <source>
        <dbReference type="ARBA" id="ARBA00022840"/>
    </source>
</evidence>